<organism evidence="2 3">
    <name type="scientific">Thauera chlorobenzoica</name>
    <dbReference type="NCBI Taxonomy" id="96773"/>
    <lineage>
        <taxon>Bacteria</taxon>
        <taxon>Pseudomonadati</taxon>
        <taxon>Pseudomonadota</taxon>
        <taxon>Betaproteobacteria</taxon>
        <taxon>Rhodocyclales</taxon>
        <taxon>Zoogloeaceae</taxon>
        <taxon>Thauera</taxon>
    </lineage>
</organism>
<dbReference type="AlphaFoldDB" id="A0A1L6FB48"/>
<proteinExistence type="predicted"/>
<gene>
    <name evidence="2" type="ORF">Tchl_1127</name>
</gene>
<dbReference type="Gene3D" id="3.30.950.30">
    <property type="entry name" value="Schlafen, AAA domain"/>
    <property type="match status" value="1"/>
</dbReference>
<dbReference type="Proteomes" id="UP000185739">
    <property type="component" value="Chromosome"/>
</dbReference>
<dbReference type="Pfam" id="PF04326">
    <property type="entry name" value="SLFN_AlbA_2"/>
    <property type="match status" value="1"/>
</dbReference>
<sequence>MEEGMSDEAQAAPTLPLAETLTVEFKSDRKRLPDDELVESLVCMANTDGGELWLGVEDDGTPTGLHQAHQNLFGLPGLVAARTSPSLAVRVEPVELAGVRVARITVPKSSGEVATTAGVYLRRRIKQDGTPECVALLPHERSSRASRFGLVDVSAQAVAGATLADFDPLERERLRQTVRQYGGDRVLLELDDEAMDGALGFTTRDEAGQRVPTLTGLLLIGRETALRDKVPTHEFAFQVLAREAVAFNEFRRFPLLKALDWLETNFRPYNPEREIQVGLFRVPVPKVDMGAFREAVANALVHRDYHRLSAVHVRLDDDGLTISNPGGLVEGVTLDNLLITEPRPRNRTLADAMKRVGIVERSGRGVDTIYRGMLRFGRPEPDYSRTDSNSVVLQLDTASADEVFLKLVVEQEGRQGGAPLPIDSLIALAALREHKRLSAEGLASHIQRDAVRARRTLERLVEAGLVEAHGNVRSRSYTLSADMYRAKGEQVAYTRQAGFSSLQHEQLVLGHVRHHGRIQRSEAMELCRLSGDQAQKLLKRLTADGRLVKQGEKRWTFYTLGDSECA</sequence>
<dbReference type="Gene3D" id="1.10.10.10">
    <property type="entry name" value="Winged helix-like DNA-binding domain superfamily/Winged helix DNA-binding domain"/>
    <property type="match status" value="2"/>
</dbReference>
<dbReference type="InterPro" id="IPR036390">
    <property type="entry name" value="WH_DNA-bd_sf"/>
</dbReference>
<reference evidence="2 3" key="1">
    <citation type="submission" date="2016-12" db="EMBL/GenBank/DDBJ databases">
        <title>Complete genome sequence of Thauera chlorobenzoica, a Betaproteobacterium degrading haloaromatics anaerobically to CO2 and halides.</title>
        <authorList>
            <person name="Goris T."/>
            <person name="Mergelsberg M."/>
            <person name="Boll M."/>
        </authorList>
    </citation>
    <scope>NUCLEOTIDE SEQUENCE [LARGE SCALE GENOMIC DNA]</scope>
    <source>
        <strain evidence="2 3">3CB1</strain>
    </source>
</reference>
<accession>A0A1L6FB48</accession>
<dbReference type="InterPro" id="IPR038475">
    <property type="entry name" value="RecG_C_sf"/>
</dbReference>
<dbReference type="PANTHER" id="PTHR30595">
    <property type="entry name" value="GLPR-RELATED TRANSCRIPTIONAL REPRESSOR"/>
    <property type="match status" value="1"/>
</dbReference>
<name>A0A1L6FB48_9RHOO</name>
<dbReference type="InterPro" id="IPR007421">
    <property type="entry name" value="Schlafen_AlbA_2_dom"/>
</dbReference>
<dbReference type="STRING" id="96773.Tchl_1127"/>
<protein>
    <submittedName>
        <fullName evidence="2">RecG-like protein</fullName>
    </submittedName>
</protein>
<dbReference type="SUPFAM" id="SSF46785">
    <property type="entry name" value="Winged helix' DNA-binding domain"/>
    <property type="match status" value="1"/>
</dbReference>
<dbReference type="KEGG" id="tcl:Tchl_1127"/>
<feature type="domain" description="Schlafen AlbA-2" evidence="1">
    <location>
        <begin position="19"/>
        <end position="123"/>
    </location>
</feature>
<dbReference type="PANTHER" id="PTHR30595:SF6">
    <property type="entry name" value="SCHLAFEN ALBA-2 DOMAIN-CONTAINING PROTEIN"/>
    <property type="match status" value="1"/>
</dbReference>
<evidence type="ECO:0000259" key="1">
    <source>
        <dbReference type="Pfam" id="PF04326"/>
    </source>
</evidence>
<dbReference type="EMBL" id="CP018839">
    <property type="protein sequence ID" value="APR03986.1"/>
    <property type="molecule type" value="Genomic_DNA"/>
</dbReference>
<dbReference type="Pfam" id="PF13749">
    <property type="entry name" value="HATPase_c_4"/>
    <property type="match status" value="1"/>
</dbReference>
<dbReference type="InterPro" id="IPR036388">
    <property type="entry name" value="WH-like_DNA-bd_sf"/>
</dbReference>
<evidence type="ECO:0000313" key="2">
    <source>
        <dbReference type="EMBL" id="APR03986.1"/>
    </source>
</evidence>
<evidence type="ECO:0000313" key="3">
    <source>
        <dbReference type="Proteomes" id="UP000185739"/>
    </source>
</evidence>
<keyword evidence="3" id="KW-1185">Reference proteome</keyword>
<dbReference type="Gene3D" id="3.30.565.60">
    <property type="match status" value="1"/>
</dbReference>
<dbReference type="InterPro" id="IPR038461">
    <property type="entry name" value="Schlafen_AlbA_2_dom_sf"/>
</dbReference>